<organism evidence="1 2">
    <name type="scientific">Cinchona calisaya</name>
    <dbReference type="NCBI Taxonomy" id="153742"/>
    <lineage>
        <taxon>Eukaryota</taxon>
        <taxon>Viridiplantae</taxon>
        <taxon>Streptophyta</taxon>
        <taxon>Embryophyta</taxon>
        <taxon>Tracheophyta</taxon>
        <taxon>Spermatophyta</taxon>
        <taxon>Magnoliopsida</taxon>
        <taxon>eudicotyledons</taxon>
        <taxon>Gunneridae</taxon>
        <taxon>Pentapetalae</taxon>
        <taxon>asterids</taxon>
        <taxon>lamiids</taxon>
        <taxon>Gentianales</taxon>
        <taxon>Rubiaceae</taxon>
        <taxon>Cinchonoideae</taxon>
        <taxon>Cinchoneae</taxon>
        <taxon>Cinchona</taxon>
    </lineage>
</organism>
<sequence>MTFTKDHLKNRMKILKEHFNDSYDFFRGGKLSGFSWNLFTKTWCDKPKVWEQLISENSEAIKWRNKVVNNYDSLEELFAKDRAMGQGVETAKEKHRHWISEPNGMNLESIVDID</sequence>
<gene>
    <name evidence="1" type="ORF">ACH5RR_033028</name>
</gene>
<dbReference type="Proteomes" id="UP001630127">
    <property type="component" value="Unassembled WGS sequence"/>
</dbReference>
<dbReference type="AlphaFoldDB" id="A0ABD2YL47"/>
<dbReference type="EMBL" id="JBJUIK010000013">
    <property type="protein sequence ID" value="KAL3507646.1"/>
    <property type="molecule type" value="Genomic_DNA"/>
</dbReference>
<comment type="caution">
    <text evidence="1">The sequence shown here is derived from an EMBL/GenBank/DDBJ whole genome shotgun (WGS) entry which is preliminary data.</text>
</comment>
<accession>A0ABD2YL47</accession>
<keyword evidence="2" id="KW-1185">Reference proteome</keyword>
<evidence type="ECO:0000313" key="2">
    <source>
        <dbReference type="Proteomes" id="UP001630127"/>
    </source>
</evidence>
<protein>
    <recommendedName>
        <fullName evidence="3">Myb/SANT-like domain-containing protein</fullName>
    </recommendedName>
</protein>
<reference evidence="1 2" key="1">
    <citation type="submission" date="2024-11" db="EMBL/GenBank/DDBJ databases">
        <title>A near-complete genome assembly of Cinchona calisaya.</title>
        <authorList>
            <person name="Lian D.C."/>
            <person name="Zhao X.W."/>
            <person name="Wei L."/>
        </authorList>
    </citation>
    <scope>NUCLEOTIDE SEQUENCE [LARGE SCALE GENOMIC DNA]</scope>
    <source>
        <tissue evidence="1">Nenye</tissue>
    </source>
</reference>
<evidence type="ECO:0008006" key="3">
    <source>
        <dbReference type="Google" id="ProtNLM"/>
    </source>
</evidence>
<name>A0ABD2YL47_9GENT</name>
<dbReference type="PANTHER" id="PTHR46929:SF4">
    <property type="entry name" value="MYB_SANT-LIKE DOMAIN-CONTAINING PROTEIN"/>
    <property type="match status" value="1"/>
</dbReference>
<dbReference type="PANTHER" id="PTHR46929">
    <property type="entry name" value="EXPRESSED PROTEIN"/>
    <property type="match status" value="1"/>
</dbReference>
<proteinExistence type="predicted"/>
<evidence type="ECO:0000313" key="1">
    <source>
        <dbReference type="EMBL" id="KAL3507646.1"/>
    </source>
</evidence>